<feature type="non-terminal residue" evidence="4">
    <location>
        <position position="74"/>
    </location>
</feature>
<dbReference type="GO" id="GO:0016757">
    <property type="term" value="F:glycosyltransferase activity"/>
    <property type="evidence" value="ECO:0007669"/>
    <property type="project" value="UniProtKB-KW"/>
</dbReference>
<dbReference type="PANTHER" id="PTHR43630">
    <property type="entry name" value="POLY-BETA-1,6-N-ACETYL-D-GLUCOSAMINE SYNTHASE"/>
    <property type="match status" value="1"/>
</dbReference>
<keyword evidence="2 4" id="KW-0808">Transferase</keyword>
<dbReference type="EC" id="2.-.-.-" evidence="4"/>
<dbReference type="AlphaFoldDB" id="J9C170"/>
<protein>
    <submittedName>
        <fullName evidence="4">Protein containing Glycosyl transferase, family 2 domain protein</fullName>
        <ecNumber evidence="4">2.-.-.-</ecNumber>
    </submittedName>
</protein>
<proteinExistence type="predicted"/>
<keyword evidence="1" id="KW-0328">Glycosyltransferase</keyword>
<gene>
    <name evidence="4" type="ORF">EVA_18354</name>
</gene>
<dbReference type="EMBL" id="AMCI01006912">
    <property type="protein sequence ID" value="EJW93540.1"/>
    <property type="molecule type" value="Genomic_DNA"/>
</dbReference>
<dbReference type="PANTHER" id="PTHR43630:SF1">
    <property type="entry name" value="POLY-BETA-1,6-N-ACETYL-D-GLUCOSAMINE SYNTHASE"/>
    <property type="match status" value="1"/>
</dbReference>
<dbReference type="SUPFAM" id="SSF53448">
    <property type="entry name" value="Nucleotide-diphospho-sugar transferases"/>
    <property type="match status" value="1"/>
</dbReference>
<evidence type="ECO:0000313" key="4">
    <source>
        <dbReference type="EMBL" id="EJW93540.1"/>
    </source>
</evidence>
<reference evidence="4" key="1">
    <citation type="journal article" date="2012" name="PLoS ONE">
        <title>Gene sets for utilization of primary and secondary nutrition supplies in the distal gut of endangered iberian lynx.</title>
        <authorList>
            <person name="Alcaide M."/>
            <person name="Messina E."/>
            <person name="Richter M."/>
            <person name="Bargiela R."/>
            <person name="Peplies J."/>
            <person name="Huws S.A."/>
            <person name="Newbold C.J."/>
            <person name="Golyshin P.N."/>
            <person name="Simon M.A."/>
            <person name="Lopez G."/>
            <person name="Yakimov M.M."/>
            <person name="Ferrer M."/>
        </authorList>
    </citation>
    <scope>NUCLEOTIDE SEQUENCE</scope>
</reference>
<dbReference type="Pfam" id="PF00535">
    <property type="entry name" value="Glycos_transf_2"/>
    <property type="match status" value="1"/>
</dbReference>
<sequence length="74" mass="8401">MELLIYIGQGNKHNSKIYFKKTNYVPVTIVVPAYNEELTVVDTVRSLLTLDYTTYEIVVVDDGSKDQTSKSLID</sequence>
<evidence type="ECO:0000256" key="1">
    <source>
        <dbReference type="ARBA" id="ARBA00022676"/>
    </source>
</evidence>
<comment type="caution">
    <text evidence="4">The sequence shown here is derived from an EMBL/GenBank/DDBJ whole genome shotgun (WGS) entry which is preliminary data.</text>
</comment>
<feature type="domain" description="Glycosyltransferase 2-like" evidence="3">
    <location>
        <begin position="28"/>
        <end position="69"/>
    </location>
</feature>
<name>J9C170_9ZZZZ</name>
<dbReference type="InterPro" id="IPR029044">
    <property type="entry name" value="Nucleotide-diphossugar_trans"/>
</dbReference>
<dbReference type="Gene3D" id="3.90.550.10">
    <property type="entry name" value="Spore Coat Polysaccharide Biosynthesis Protein SpsA, Chain A"/>
    <property type="match status" value="1"/>
</dbReference>
<dbReference type="InterPro" id="IPR001173">
    <property type="entry name" value="Glyco_trans_2-like"/>
</dbReference>
<accession>J9C170</accession>
<organism evidence="4">
    <name type="scientific">gut metagenome</name>
    <dbReference type="NCBI Taxonomy" id="749906"/>
    <lineage>
        <taxon>unclassified sequences</taxon>
        <taxon>metagenomes</taxon>
        <taxon>organismal metagenomes</taxon>
    </lineage>
</organism>
<evidence type="ECO:0000256" key="2">
    <source>
        <dbReference type="ARBA" id="ARBA00022679"/>
    </source>
</evidence>
<evidence type="ECO:0000259" key="3">
    <source>
        <dbReference type="Pfam" id="PF00535"/>
    </source>
</evidence>